<evidence type="ECO:0000313" key="4">
    <source>
        <dbReference type="Proteomes" id="UP000462212"/>
    </source>
</evidence>
<dbReference type="PANTHER" id="PTHR39608:SF1">
    <property type="entry name" value="INTEGRAL MEMBRANE PROTEIN (AFU_ORTHOLOGUE AFUA_5G08640)"/>
    <property type="match status" value="1"/>
</dbReference>
<dbReference type="EMBL" id="QGMJ01000050">
    <property type="protein sequence ID" value="TVY43994.1"/>
    <property type="molecule type" value="Genomic_DNA"/>
</dbReference>
<sequence>MGIGSQVISVIFRLFELIAGSVVAGMVGEYLHYVSEAHDSPSHDMVYTVAIAGISIVVSLVCMPPLKYAFYGFLLDAALFICWMVAFGLLVNLKGGVGCESDWCYSNWGYYWGGYYNYYPVSSVTAQGVGNSACGKLRAAIAWNFIGGWFWLLSALLGLYVVLRFRNEKKKNASLDQPGNHTIEVGNSKQSGEMSSLGKEYTGATDASTTVAHL</sequence>
<feature type="compositionally biased region" description="Polar residues" evidence="1">
    <location>
        <begin position="205"/>
        <end position="214"/>
    </location>
</feature>
<keyword evidence="2" id="KW-0812">Transmembrane</keyword>
<feature type="transmembrane region" description="Helical" evidence="2">
    <location>
        <begin position="70"/>
        <end position="91"/>
    </location>
</feature>
<feature type="compositionally biased region" description="Polar residues" evidence="1">
    <location>
        <begin position="174"/>
        <end position="194"/>
    </location>
</feature>
<keyword evidence="4" id="KW-1185">Reference proteome</keyword>
<evidence type="ECO:0000256" key="2">
    <source>
        <dbReference type="SAM" id="Phobius"/>
    </source>
</evidence>
<protein>
    <recommendedName>
        <fullName evidence="5">MARVEL domain-containing protein</fullName>
    </recommendedName>
</protein>
<dbReference type="GO" id="GO:0016020">
    <property type="term" value="C:membrane"/>
    <property type="evidence" value="ECO:0007669"/>
    <property type="project" value="UniProtKB-SubCell"/>
</dbReference>
<gene>
    <name evidence="3" type="ORF">LSUB1_G001764</name>
</gene>
<dbReference type="Proteomes" id="UP000462212">
    <property type="component" value="Unassembled WGS sequence"/>
</dbReference>
<keyword evidence="2" id="KW-1133">Transmembrane helix</keyword>
<comment type="caution">
    <text evidence="3">The sequence shown here is derived from an EMBL/GenBank/DDBJ whole genome shotgun (WGS) entry which is preliminary data.</text>
</comment>
<dbReference type="PANTHER" id="PTHR39608">
    <property type="entry name" value="INTEGRAL MEMBRANE PROTEIN (AFU_ORTHOLOGUE AFUA_5G08640)"/>
    <property type="match status" value="1"/>
</dbReference>
<accession>A0A8H8UDW0</accession>
<feature type="transmembrane region" description="Helical" evidence="2">
    <location>
        <begin position="12"/>
        <end position="33"/>
    </location>
</feature>
<proteinExistence type="predicted"/>
<feature type="region of interest" description="Disordered" evidence="1">
    <location>
        <begin position="173"/>
        <end position="214"/>
    </location>
</feature>
<dbReference type="AlphaFoldDB" id="A0A8H8UDW0"/>
<evidence type="ECO:0000313" key="3">
    <source>
        <dbReference type="EMBL" id="TVY43994.1"/>
    </source>
</evidence>
<evidence type="ECO:0000256" key="1">
    <source>
        <dbReference type="SAM" id="MobiDB-lite"/>
    </source>
</evidence>
<name>A0A8H8UDW0_9HELO</name>
<evidence type="ECO:0008006" key="5">
    <source>
        <dbReference type="Google" id="ProtNLM"/>
    </source>
</evidence>
<organism evidence="3 4">
    <name type="scientific">Lachnellula subtilissima</name>
    <dbReference type="NCBI Taxonomy" id="602034"/>
    <lineage>
        <taxon>Eukaryota</taxon>
        <taxon>Fungi</taxon>
        <taxon>Dikarya</taxon>
        <taxon>Ascomycota</taxon>
        <taxon>Pezizomycotina</taxon>
        <taxon>Leotiomycetes</taxon>
        <taxon>Helotiales</taxon>
        <taxon>Lachnaceae</taxon>
        <taxon>Lachnellula</taxon>
    </lineage>
</organism>
<feature type="transmembrane region" description="Helical" evidence="2">
    <location>
        <begin position="45"/>
        <end position="63"/>
    </location>
</feature>
<keyword evidence="2" id="KW-0472">Membrane</keyword>
<feature type="transmembrane region" description="Helical" evidence="2">
    <location>
        <begin position="141"/>
        <end position="163"/>
    </location>
</feature>
<reference evidence="3 4" key="1">
    <citation type="submission" date="2018-05" db="EMBL/GenBank/DDBJ databases">
        <title>Genome sequencing and assembly of the regulated plant pathogen Lachnellula willkommii and related sister species for the development of diagnostic species identification markers.</title>
        <authorList>
            <person name="Giroux E."/>
            <person name="Bilodeau G."/>
        </authorList>
    </citation>
    <scope>NUCLEOTIDE SEQUENCE [LARGE SCALE GENOMIC DNA]</scope>
    <source>
        <strain evidence="3 4">CBS 197.66</strain>
    </source>
</reference>
<dbReference type="OrthoDB" id="4074965at2759"/>